<accession>A0A317QPX9</accession>
<feature type="region of interest" description="Disordered" evidence="1">
    <location>
        <begin position="33"/>
        <end position="59"/>
    </location>
</feature>
<dbReference type="EMBL" id="QGTX01000001">
    <property type="protein sequence ID" value="PWW23690.1"/>
    <property type="molecule type" value="Genomic_DNA"/>
</dbReference>
<proteinExistence type="predicted"/>
<sequence length="331" mass="35615">MQLRLLVGPAPRSLRRRTVQPLPALLLQPAARCPRSSTRFRHRSDRGEAPPHRRSETTSCAATSSALSRFAGFRDSITLRRREEATRATARHPSTAVLQKEWGTSQHSEPHRPSRGRWPTCHLSLRRSSAPECRREVLRSCSGPLHVPTMRGSPPRPMWAHETTSSAAPPRRVDGSTAYQPTALWPAHHPSEQHGQSGVQDGRLGALSQLGQPCKGGVPGELVEHRLAAVVGTPAAEARDGLAVELDRPRGLGGGCLGASRNHWRSTRAALEDEGCSSSARCALLAVNAESLVCAGRPPGAAGLDAHRLSRHLRGAKPESAVQSGNTAGRR</sequence>
<reference evidence="3" key="1">
    <citation type="submission" date="2018-05" db="EMBL/GenBank/DDBJ databases">
        <authorList>
            <person name="Klenk H.-P."/>
            <person name="Huntemann M."/>
            <person name="Clum A."/>
            <person name="Pillay M."/>
            <person name="Palaniappan K."/>
            <person name="Varghese N."/>
            <person name="Mikhailova N."/>
            <person name="Stamatis D."/>
            <person name="Reddy T."/>
            <person name="Daum C."/>
            <person name="Shapiro N."/>
            <person name="Ivanova N."/>
            <person name="Kyrpides N."/>
            <person name="Woyke T."/>
        </authorList>
    </citation>
    <scope>NUCLEOTIDE SEQUENCE [LARGE SCALE GENOMIC DNA]</scope>
    <source>
        <strain evidence="3">DSM 45417</strain>
    </source>
</reference>
<comment type="caution">
    <text evidence="2">The sequence shown here is derived from an EMBL/GenBank/DDBJ whole genome shotgun (WGS) entry which is preliminary data.</text>
</comment>
<feature type="compositionally biased region" description="Polar residues" evidence="1">
    <location>
        <begin position="321"/>
        <end position="331"/>
    </location>
</feature>
<organism evidence="2 3">
    <name type="scientific">Geodermatophilus normandii</name>
    <dbReference type="NCBI Taxonomy" id="1137989"/>
    <lineage>
        <taxon>Bacteria</taxon>
        <taxon>Bacillati</taxon>
        <taxon>Actinomycetota</taxon>
        <taxon>Actinomycetes</taxon>
        <taxon>Geodermatophilales</taxon>
        <taxon>Geodermatophilaceae</taxon>
        <taxon>Geodermatophilus</taxon>
    </lineage>
</organism>
<feature type="region of interest" description="Disordered" evidence="1">
    <location>
        <begin position="311"/>
        <end position="331"/>
    </location>
</feature>
<gene>
    <name evidence="2" type="ORF">JD79_02865</name>
</gene>
<keyword evidence="3" id="KW-1185">Reference proteome</keyword>
<evidence type="ECO:0000256" key="1">
    <source>
        <dbReference type="SAM" id="MobiDB-lite"/>
    </source>
</evidence>
<name>A0A317QPX9_9ACTN</name>
<protein>
    <submittedName>
        <fullName evidence="2">Uncharacterized protein</fullName>
    </submittedName>
</protein>
<feature type="region of interest" description="Disordered" evidence="1">
    <location>
        <begin position="145"/>
        <end position="177"/>
    </location>
</feature>
<dbReference type="Proteomes" id="UP000246661">
    <property type="component" value="Unassembled WGS sequence"/>
</dbReference>
<dbReference type="AlphaFoldDB" id="A0A317QPX9"/>
<evidence type="ECO:0000313" key="3">
    <source>
        <dbReference type="Proteomes" id="UP000246661"/>
    </source>
</evidence>
<feature type="region of interest" description="Disordered" evidence="1">
    <location>
        <begin position="101"/>
        <end position="120"/>
    </location>
</feature>
<evidence type="ECO:0000313" key="2">
    <source>
        <dbReference type="EMBL" id="PWW23690.1"/>
    </source>
</evidence>
<feature type="compositionally biased region" description="Basic and acidic residues" evidence="1">
    <location>
        <begin position="45"/>
        <end position="56"/>
    </location>
</feature>